<evidence type="ECO:0000256" key="3">
    <source>
        <dbReference type="ARBA" id="ARBA00022975"/>
    </source>
</evidence>
<comment type="function">
    <text evidence="4">Involved in allosteric regulation of aspartate carbamoyltransferase.</text>
</comment>
<keyword evidence="2 4" id="KW-0862">Zinc</keyword>
<dbReference type="InterPro" id="IPR036792">
    <property type="entry name" value="Asp_carbatrfase_reg_C_sf"/>
</dbReference>
<feature type="binding site" evidence="4">
    <location>
        <position position="102"/>
    </location>
    <ligand>
        <name>Zn(2+)</name>
        <dbReference type="ChEBI" id="CHEBI:29105"/>
    </ligand>
</feature>
<evidence type="ECO:0000313" key="7">
    <source>
        <dbReference type="EMBL" id="MEY8764669.1"/>
    </source>
</evidence>
<dbReference type="SUPFAM" id="SSF54893">
    <property type="entry name" value="Aspartate carbamoyltransferase, Regulatory-chain, N-terminal domain"/>
    <property type="match status" value="1"/>
</dbReference>
<dbReference type="Gene3D" id="2.30.30.20">
    <property type="entry name" value="Aspartate carbamoyltransferase regulatory subunit, C-terminal domain"/>
    <property type="match status" value="1"/>
</dbReference>
<dbReference type="InterPro" id="IPR020545">
    <property type="entry name" value="Asp_carbamoyltransf_reg_N"/>
</dbReference>
<dbReference type="PANTHER" id="PTHR35805">
    <property type="entry name" value="ASPARTATE CARBAMOYLTRANSFERASE REGULATORY CHAIN"/>
    <property type="match status" value="1"/>
</dbReference>
<keyword evidence="3 4" id="KW-0665">Pyrimidine biosynthesis</keyword>
<dbReference type="PANTHER" id="PTHR35805:SF1">
    <property type="entry name" value="ASPARTATE CARBAMOYLTRANSFERASE REGULATORY CHAIN"/>
    <property type="match status" value="1"/>
</dbReference>
<comment type="similarity">
    <text evidence="4">Belongs to the PyrI family.</text>
</comment>
<evidence type="ECO:0000313" key="8">
    <source>
        <dbReference type="Proteomes" id="UP001565220"/>
    </source>
</evidence>
<dbReference type="SUPFAM" id="SSF57825">
    <property type="entry name" value="Aspartate carbamoyltransferase, Regulatory-chain, C-terminal domain"/>
    <property type="match status" value="1"/>
</dbReference>
<dbReference type="Proteomes" id="UP001565220">
    <property type="component" value="Unassembled WGS sequence"/>
</dbReference>
<dbReference type="Pfam" id="PF02748">
    <property type="entry name" value="PyrI_C"/>
    <property type="match status" value="1"/>
</dbReference>
<dbReference type="Gene3D" id="3.30.70.140">
    <property type="entry name" value="Aspartate carbamoyltransferase regulatory subunit, N-terminal domain"/>
    <property type="match status" value="1"/>
</dbReference>
<accession>A0ABV4E0I9</accession>
<dbReference type="EMBL" id="JBGFFE010000026">
    <property type="protein sequence ID" value="MEY8764669.1"/>
    <property type="molecule type" value="Genomic_DNA"/>
</dbReference>
<dbReference type="NCBIfam" id="NF002063">
    <property type="entry name" value="PRK00893.1-3"/>
    <property type="match status" value="1"/>
</dbReference>
<evidence type="ECO:0000256" key="4">
    <source>
        <dbReference type="HAMAP-Rule" id="MF_00002"/>
    </source>
</evidence>
<evidence type="ECO:0000256" key="2">
    <source>
        <dbReference type="ARBA" id="ARBA00022833"/>
    </source>
</evidence>
<evidence type="ECO:0000259" key="5">
    <source>
        <dbReference type="Pfam" id="PF01948"/>
    </source>
</evidence>
<reference evidence="7 8" key="1">
    <citation type="submission" date="2024-08" db="EMBL/GenBank/DDBJ databases">
        <title>Clostridium lapicellarii sp. nov., and Clostridium renhuaiense sp. nov., two species isolated from the mud in a fermentation cellar used for producing sauce-flavour Chinese liquors.</title>
        <authorList>
            <person name="Yang F."/>
            <person name="Wang H."/>
            <person name="Chen L.Q."/>
            <person name="Zhou N."/>
            <person name="Lu J.J."/>
            <person name="Pu X.X."/>
            <person name="Wan B."/>
            <person name="Wang L."/>
            <person name="Liu S.J."/>
        </authorList>
    </citation>
    <scope>NUCLEOTIDE SEQUENCE [LARGE SCALE GENOMIC DNA]</scope>
    <source>
        <strain evidence="7 8">MT-113</strain>
    </source>
</reference>
<dbReference type="InterPro" id="IPR036793">
    <property type="entry name" value="Asp_carbatrfase_reg_N_sf"/>
</dbReference>
<dbReference type="InterPro" id="IPR002801">
    <property type="entry name" value="Asp_carbamoylTrfase_reg"/>
</dbReference>
<feature type="domain" description="Aspartate carbamoyltransferase regulatory subunit C-terminal" evidence="6">
    <location>
        <begin position="95"/>
        <end position="143"/>
    </location>
</feature>
<feature type="binding site" evidence="4">
    <location>
        <position position="134"/>
    </location>
    <ligand>
        <name>Zn(2+)</name>
        <dbReference type="ChEBI" id="CHEBI:29105"/>
    </ligand>
</feature>
<evidence type="ECO:0000256" key="1">
    <source>
        <dbReference type="ARBA" id="ARBA00022723"/>
    </source>
</evidence>
<sequence length="145" mass="16743">MLTINSIKNGIVIDHIKAGFGMKIYKYLELDKADYSVALIMNAESKKLGKKDIIKIENNLEMDFAVLGFIDPNITINIIKDETIYKKIKLKLPSRIENIIKCRNPRCVTSIEKNVPHIFNLVDEKTGEYRCEYCDQIYKNKNVSL</sequence>
<dbReference type="Pfam" id="PF01948">
    <property type="entry name" value="PyrI"/>
    <property type="match status" value="1"/>
</dbReference>
<name>A0ABV4E0I9_9CLOT</name>
<keyword evidence="8" id="KW-1185">Reference proteome</keyword>
<dbReference type="InterPro" id="IPR020542">
    <property type="entry name" value="Asp_carbamoyltrfase_reg_C"/>
</dbReference>
<protein>
    <recommendedName>
        <fullName evidence="4">Aspartate carbamoyltransferase regulatory chain</fullName>
    </recommendedName>
</protein>
<feature type="domain" description="Aspartate carbamoyltransferase regulatory subunit N-terminal" evidence="5">
    <location>
        <begin position="2"/>
        <end position="91"/>
    </location>
</feature>
<comment type="caution">
    <text evidence="7">The sequence shown here is derived from an EMBL/GenBank/DDBJ whole genome shotgun (WGS) entry which is preliminary data.</text>
</comment>
<comment type="subunit">
    <text evidence="4">Contains catalytic and regulatory chains.</text>
</comment>
<dbReference type="HAMAP" id="MF_00002">
    <property type="entry name" value="Asp_carb_tr_reg"/>
    <property type="match status" value="1"/>
</dbReference>
<feature type="binding site" evidence="4">
    <location>
        <position position="131"/>
    </location>
    <ligand>
        <name>Zn(2+)</name>
        <dbReference type="ChEBI" id="CHEBI:29105"/>
    </ligand>
</feature>
<organism evidence="7 8">
    <name type="scientific">Clostridium lapidicellarium</name>
    <dbReference type="NCBI Taxonomy" id="3240931"/>
    <lineage>
        <taxon>Bacteria</taxon>
        <taxon>Bacillati</taxon>
        <taxon>Bacillota</taxon>
        <taxon>Clostridia</taxon>
        <taxon>Eubacteriales</taxon>
        <taxon>Clostridiaceae</taxon>
        <taxon>Clostridium</taxon>
    </lineage>
</organism>
<comment type="cofactor">
    <cofactor evidence="4">
        <name>Zn(2+)</name>
        <dbReference type="ChEBI" id="CHEBI:29105"/>
    </cofactor>
    <text evidence="4">Binds 1 zinc ion per subunit.</text>
</comment>
<dbReference type="RefSeq" id="WP_369869323.1">
    <property type="nucleotide sequence ID" value="NZ_JBGFFE010000026.1"/>
</dbReference>
<keyword evidence="1 4" id="KW-0479">Metal-binding</keyword>
<feature type="binding site" evidence="4">
    <location>
        <position position="107"/>
    </location>
    <ligand>
        <name>Zn(2+)</name>
        <dbReference type="ChEBI" id="CHEBI:29105"/>
    </ligand>
</feature>
<gene>
    <name evidence="4" type="primary">pyrI</name>
    <name evidence="7" type="ORF">AB8S09_13675</name>
</gene>
<evidence type="ECO:0000259" key="6">
    <source>
        <dbReference type="Pfam" id="PF02748"/>
    </source>
</evidence>
<proteinExistence type="inferred from homology"/>